<proteinExistence type="inferred from homology"/>
<dbReference type="Gene3D" id="3.40.1690.10">
    <property type="entry name" value="secretion proteins EscU"/>
    <property type="match status" value="1"/>
</dbReference>
<dbReference type="SUPFAM" id="SSF160544">
    <property type="entry name" value="EscU C-terminal domain-like"/>
    <property type="match status" value="1"/>
</dbReference>
<protein>
    <submittedName>
        <fullName evidence="2">Flagellar biosynthesis protein FlhB</fullName>
    </submittedName>
</protein>
<dbReference type="GO" id="GO:0005886">
    <property type="term" value="C:plasma membrane"/>
    <property type="evidence" value="ECO:0007669"/>
    <property type="project" value="TreeGrafter"/>
</dbReference>
<accession>A0A2S0P7E4</accession>
<gene>
    <name evidence="2" type="ORF">DAI18_03500</name>
</gene>
<dbReference type="GO" id="GO:0009306">
    <property type="term" value="P:protein secretion"/>
    <property type="evidence" value="ECO:0007669"/>
    <property type="project" value="InterPro"/>
</dbReference>
<dbReference type="Proteomes" id="UP000244173">
    <property type="component" value="Chromosome"/>
</dbReference>
<reference evidence="2 3" key="1">
    <citation type="submission" date="2018-04" db="EMBL/GenBank/DDBJ databases">
        <title>Denitrifier Microvirgula.</title>
        <authorList>
            <person name="Anderson E."/>
            <person name="Jang J."/>
            <person name="Ishii S."/>
        </authorList>
    </citation>
    <scope>NUCLEOTIDE SEQUENCE [LARGE SCALE GENOMIC DNA]</scope>
    <source>
        <strain evidence="2 3">BE2.4</strain>
    </source>
</reference>
<evidence type="ECO:0000256" key="1">
    <source>
        <dbReference type="ARBA" id="ARBA00010690"/>
    </source>
</evidence>
<keyword evidence="2" id="KW-0969">Cilium</keyword>
<dbReference type="Pfam" id="PF01312">
    <property type="entry name" value="Bac_export_2"/>
    <property type="match status" value="1"/>
</dbReference>
<keyword evidence="2" id="KW-0966">Cell projection</keyword>
<organism evidence="2 3">
    <name type="scientific">Microvirgula aerodenitrificans</name>
    <dbReference type="NCBI Taxonomy" id="57480"/>
    <lineage>
        <taxon>Bacteria</taxon>
        <taxon>Pseudomonadati</taxon>
        <taxon>Pseudomonadota</taxon>
        <taxon>Betaproteobacteria</taxon>
        <taxon>Neisseriales</taxon>
        <taxon>Aquaspirillaceae</taxon>
        <taxon>Microvirgula</taxon>
    </lineage>
</organism>
<evidence type="ECO:0000313" key="3">
    <source>
        <dbReference type="Proteomes" id="UP000244173"/>
    </source>
</evidence>
<keyword evidence="3" id="KW-1185">Reference proteome</keyword>
<dbReference type="InterPro" id="IPR029025">
    <property type="entry name" value="T3SS_substrate_exporter_C"/>
</dbReference>
<dbReference type="PANTHER" id="PTHR30531:SF12">
    <property type="entry name" value="FLAGELLAR BIOSYNTHETIC PROTEIN FLHB"/>
    <property type="match status" value="1"/>
</dbReference>
<evidence type="ECO:0000313" key="2">
    <source>
        <dbReference type="EMBL" id="AVY93207.1"/>
    </source>
</evidence>
<keyword evidence="2" id="KW-0282">Flagellum</keyword>
<dbReference type="KEGG" id="maer:DAI18_03500"/>
<dbReference type="EMBL" id="CP028519">
    <property type="protein sequence ID" value="AVY93207.1"/>
    <property type="molecule type" value="Genomic_DNA"/>
</dbReference>
<dbReference type="InterPro" id="IPR006135">
    <property type="entry name" value="T3SS_substrate_exporter"/>
</dbReference>
<dbReference type="RefSeq" id="WP_107888755.1">
    <property type="nucleotide sequence ID" value="NZ_CP028519.1"/>
</dbReference>
<name>A0A2S0P7E4_9NEIS</name>
<dbReference type="STRING" id="1122240.GCA_000620105_00441"/>
<dbReference type="PANTHER" id="PTHR30531">
    <property type="entry name" value="FLAGELLAR BIOSYNTHETIC PROTEIN FLHB"/>
    <property type="match status" value="1"/>
</dbReference>
<dbReference type="AlphaFoldDB" id="A0A2S0P7E4"/>
<comment type="similarity">
    <text evidence="1">Belongs to the type III secretion exporter family.</text>
</comment>
<sequence length="110" mass="12148">MSRRDAERQSAVALAYRQGSVAPRVVAKGRGEMAARIIERARASDVFVHESPQLVNLLMQVDLDSQIPSELYQAVAEVLAFVYYLERQAAGADEENPPQLPDWISPPATP</sequence>
<dbReference type="OrthoDB" id="5244399at2"/>